<evidence type="ECO:0000259" key="15">
    <source>
        <dbReference type="PROSITE" id="PS51686"/>
    </source>
</evidence>
<evidence type="ECO:0000256" key="11">
    <source>
        <dbReference type="ARBA" id="ARBA00076890"/>
    </source>
</evidence>
<keyword evidence="3" id="KW-0597">Phosphoprotein</keyword>
<keyword evidence="17" id="KW-1185">Reference proteome</keyword>
<keyword evidence="2" id="KW-0698">rRNA processing</keyword>
<dbReference type="InterPro" id="IPR001678">
    <property type="entry name" value="MeTrfase_RsmB-F_NOP2_dom"/>
</dbReference>
<comment type="caution">
    <text evidence="16">The sequence shown here is derived from an EMBL/GenBank/DDBJ whole genome shotgun (WGS) entry which is preliminary data.</text>
</comment>
<dbReference type="InterPro" id="IPR049561">
    <property type="entry name" value="NSUN5_7_fdxn-like"/>
</dbReference>
<keyword evidence="13" id="KW-0175">Coiled coil</keyword>
<feature type="binding site" evidence="12">
    <location>
        <position position="285"/>
    </location>
    <ligand>
        <name>S-adenosyl-L-methionine</name>
        <dbReference type="ChEBI" id="CHEBI:59789"/>
    </ligand>
</feature>
<dbReference type="PROSITE" id="PS51686">
    <property type="entry name" value="SAM_MT_RSMB_NOP"/>
    <property type="match status" value="1"/>
</dbReference>
<evidence type="ECO:0000256" key="1">
    <source>
        <dbReference type="ARBA" id="ARBA00004604"/>
    </source>
</evidence>
<dbReference type="FunFam" id="3.40.50.150:FF:000139">
    <property type="entry name" value="probable 28S rRNA (Cytosine-C(5))-methyltransferase isoform X2"/>
    <property type="match status" value="1"/>
</dbReference>
<proteinExistence type="inferred from homology"/>
<keyword evidence="5 12" id="KW-0808">Transferase</keyword>
<name>A0A7K9HXD3_9PICI</name>
<dbReference type="InterPro" id="IPR023267">
    <property type="entry name" value="RCMT"/>
</dbReference>
<feature type="compositionally biased region" description="Basic residues" evidence="14">
    <location>
        <begin position="452"/>
        <end position="463"/>
    </location>
</feature>
<evidence type="ECO:0000256" key="13">
    <source>
        <dbReference type="SAM" id="Coils"/>
    </source>
</evidence>
<keyword evidence="8" id="KW-0007">Acetylation</keyword>
<keyword evidence="4 12" id="KW-0489">Methyltransferase</keyword>
<keyword evidence="9" id="KW-0539">Nucleus</keyword>
<dbReference type="Gene3D" id="3.40.50.150">
    <property type="entry name" value="Vaccinia Virus protein VP39"/>
    <property type="match status" value="1"/>
</dbReference>
<dbReference type="GO" id="GO:0003723">
    <property type="term" value="F:RNA binding"/>
    <property type="evidence" value="ECO:0007669"/>
    <property type="project" value="UniProtKB-UniRule"/>
</dbReference>
<evidence type="ECO:0000256" key="8">
    <source>
        <dbReference type="ARBA" id="ARBA00022990"/>
    </source>
</evidence>
<evidence type="ECO:0000256" key="5">
    <source>
        <dbReference type="ARBA" id="ARBA00022679"/>
    </source>
</evidence>
<dbReference type="Pfam" id="PF01189">
    <property type="entry name" value="Methyltr_RsmB-F"/>
    <property type="match status" value="1"/>
</dbReference>
<evidence type="ECO:0000313" key="16">
    <source>
        <dbReference type="EMBL" id="NXH18497.1"/>
    </source>
</evidence>
<evidence type="ECO:0000256" key="2">
    <source>
        <dbReference type="ARBA" id="ARBA00022552"/>
    </source>
</evidence>
<evidence type="ECO:0000256" key="6">
    <source>
        <dbReference type="ARBA" id="ARBA00022691"/>
    </source>
</evidence>
<evidence type="ECO:0000256" key="3">
    <source>
        <dbReference type="ARBA" id="ARBA00022553"/>
    </source>
</evidence>
<dbReference type="Pfam" id="PF21153">
    <property type="entry name" value="NSUN5_N"/>
    <property type="match status" value="1"/>
</dbReference>
<comment type="subcellular location">
    <subcellularLocation>
        <location evidence="1">Nucleus</location>
        <location evidence="1">Nucleolus</location>
    </subcellularLocation>
</comment>
<dbReference type="Gene3D" id="3.30.70.1170">
    <property type="entry name" value="Sun protein, domain 3"/>
    <property type="match status" value="1"/>
</dbReference>
<dbReference type="FunFam" id="3.30.70.1170:FF:000004">
    <property type="entry name" value="probable 28S rRNA (Cytosine-C(5))-methyltransferase isoform X2"/>
    <property type="match status" value="1"/>
</dbReference>
<feature type="binding site" evidence="12">
    <location>
        <position position="258"/>
    </location>
    <ligand>
        <name>S-adenosyl-L-methionine</name>
        <dbReference type="ChEBI" id="CHEBI:59789"/>
    </ligand>
</feature>
<dbReference type="PANTHER" id="PTHR22807:SF4">
    <property type="entry name" value="28S RRNA (CYTOSINE-C(5))-METHYLTRANSFERASE"/>
    <property type="match status" value="1"/>
</dbReference>
<comment type="similarity">
    <text evidence="12">Belongs to the class I-like SAM-binding methyltransferase superfamily. RsmB/NOP family.</text>
</comment>
<protein>
    <recommendedName>
        <fullName evidence="10">28S rRNA (cytosine-C(5))-methyltransferase</fullName>
    </recommendedName>
    <alternativeName>
        <fullName evidence="11">NOL1/NOP2/Sun domain family member 5</fullName>
    </alternativeName>
</protein>
<evidence type="ECO:0000256" key="9">
    <source>
        <dbReference type="ARBA" id="ARBA00023242"/>
    </source>
</evidence>
<feature type="binding site" evidence="12">
    <location>
        <position position="305"/>
    </location>
    <ligand>
        <name>S-adenosyl-L-methionine</name>
        <dbReference type="ChEBI" id="CHEBI:59789"/>
    </ligand>
</feature>
<feature type="region of interest" description="Disordered" evidence="14">
    <location>
        <begin position="430"/>
        <end position="463"/>
    </location>
</feature>
<accession>A0A7K9HXD3</accession>
<feature type="active site" description="Nucleophile" evidence="12">
    <location>
        <position position="357"/>
    </location>
</feature>
<dbReference type="AlphaFoldDB" id="A0A7K9HXD3"/>
<organism evidence="16 17">
    <name type="scientific">Bucco capensis</name>
    <name type="common">collared puffbird</name>
    <dbReference type="NCBI Taxonomy" id="135168"/>
    <lineage>
        <taxon>Eukaryota</taxon>
        <taxon>Metazoa</taxon>
        <taxon>Chordata</taxon>
        <taxon>Craniata</taxon>
        <taxon>Vertebrata</taxon>
        <taxon>Euteleostomi</taxon>
        <taxon>Archelosauria</taxon>
        <taxon>Archosauria</taxon>
        <taxon>Dinosauria</taxon>
        <taxon>Saurischia</taxon>
        <taxon>Theropoda</taxon>
        <taxon>Coelurosauria</taxon>
        <taxon>Aves</taxon>
        <taxon>Neognathae</taxon>
        <taxon>Neoaves</taxon>
        <taxon>Telluraves</taxon>
        <taxon>Coraciimorphae</taxon>
        <taxon>Piciformes</taxon>
        <taxon>Bucconidae</taxon>
        <taxon>Bucco</taxon>
    </lineage>
</organism>
<dbReference type="Proteomes" id="UP000534107">
    <property type="component" value="Unassembled WGS sequence"/>
</dbReference>
<keyword evidence="7 12" id="KW-0694">RNA-binding</keyword>
<dbReference type="Pfam" id="PF21148">
    <property type="entry name" value="NSUN5_fdxn-like"/>
    <property type="match status" value="1"/>
</dbReference>
<feature type="coiled-coil region" evidence="13">
    <location>
        <begin position="91"/>
        <end position="118"/>
    </location>
</feature>
<dbReference type="OrthoDB" id="435282at2759"/>
<evidence type="ECO:0000256" key="4">
    <source>
        <dbReference type="ARBA" id="ARBA00022603"/>
    </source>
</evidence>
<dbReference type="EMBL" id="VWZO01015180">
    <property type="protein sequence ID" value="NXH18497.1"/>
    <property type="molecule type" value="Genomic_DNA"/>
</dbReference>
<feature type="non-terminal residue" evidence="16">
    <location>
        <position position="1"/>
    </location>
</feature>
<feature type="non-terminal residue" evidence="16">
    <location>
        <position position="463"/>
    </location>
</feature>
<sequence>MALYSAAAAVLEGLERGDGGIKNLVYNSRFPHVRQLYALVSETLRYSPVLEKVLAGAALLQAEKKLPPQLAKVLVYDLLFGKGLKCGGRWKALAQKHRARLEAELARLKVQQKVSRNEDLLAPMQAASPGASQVPRYVRVNTLKTCVDDVTDFFKRQGYSYLGKAVSVEELRHLSGKKFVLDPHLPELLVFPPQTDFHDNLLYTSGHIILQDKASCLPAFLLAPAAGSHVIDACAAPGNKTSHLAAILKNKGQIFAFDVDTKRLATMNTLLMRAGVTGFQLAQQDFLTVDPGDPKYSKVTYILLDPSCSGSGMVNRGPREEAAPSAERLQALAGFQRKVLSHALSFPALQRLVYSTCSLHQEENEDVVHAVLKEQGSAFRLVNAFPSWPCRGLGVFPGAESCLRASPADTLTQGFFVAVLERCEEGAAAPSSLPVTAEKPQHGLGAEPGAAPKKRKRKKQRVK</sequence>
<keyword evidence="6 12" id="KW-0949">S-adenosyl-L-methionine</keyword>
<gene>
    <name evidence="16" type="primary">Nsun5</name>
    <name evidence="16" type="ORF">BUCCAP_R08205</name>
</gene>
<evidence type="ECO:0000256" key="14">
    <source>
        <dbReference type="SAM" id="MobiDB-lite"/>
    </source>
</evidence>
<feature type="binding site" evidence="12">
    <location>
        <begin position="234"/>
        <end position="240"/>
    </location>
    <ligand>
        <name>S-adenosyl-L-methionine</name>
        <dbReference type="ChEBI" id="CHEBI:59789"/>
    </ligand>
</feature>
<dbReference type="InterPro" id="IPR049560">
    <property type="entry name" value="MeTrfase_RsmB-F_NOP2_cat"/>
</dbReference>
<dbReference type="PANTHER" id="PTHR22807">
    <property type="entry name" value="NOP2 YEAST -RELATED NOL1/NOP2/FMU SUN DOMAIN-CONTAINING"/>
    <property type="match status" value="1"/>
</dbReference>
<dbReference type="GO" id="GO:0005730">
    <property type="term" value="C:nucleolus"/>
    <property type="evidence" value="ECO:0007669"/>
    <property type="project" value="UniProtKB-SubCell"/>
</dbReference>
<evidence type="ECO:0000256" key="7">
    <source>
        <dbReference type="ARBA" id="ARBA00022884"/>
    </source>
</evidence>
<dbReference type="InterPro" id="IPR048889">
    <property type="entry name" value="NSUN5_RCM1_N"/>
</dbReference>
<evidence type="ECO:0000256" key="10">
    <source>
        <dbReference type="ARBA" id="ARBA00069641"/>
    </source>
</evidence>
<evidence type="ECO:0000313" key="17">
    <source>
        <dbReference type="Proteomes" id="UP000534107"/>
    </source>
</evidence>
<evidence type="ECO:0000256" key="12">
    <source>
        <dbReference type="PROSITE-ProRule" id="PRU01023"/>
    </source>
</evidence>
<dbReference type="InterPro" id="IPR029063">
    <property type="entry name" value="SAM-dependent_MTases_sf"/>
</dbReference>
<dbReference type="SUPFAM" id="SSF53335">
    <property type="entry name" value="S-adenosyl-L-methionine-dependent methyltransferases"/>
    <property type="match status" value="1"/>
</dbReference>
<dbReference type="GO" id="GO:0009383">
    <property type="term" value="F:rRNA (cytosine-C5-)-methyltransferase activity"/>
    <property type="evidence" value="ECO:0007669"/>
    <property type="project" value="UniProtKB-ARBA"/>
</dbReference>
<dbReference type="PRINTS" id="PR02008">
    <property type="entry name" value="RCMTFAMILY"/>
</dbReference>
<reference evidence="16 17" key="1">
    <citation type="submission" date="2019-09" db="EMBL/GenBank/DDBJ databases">
        <title>Bird 10,000 Genomes (B10K) Project - Family phase.</title>
        <authorList>
            <person name="Zhang G."/>
        </authorList>
    </citation>
    <scope>NUCLEOTIDE SEQUENCE [LARGE SCALE GENOMIC DNA]</scope>
    <source>
        <strain evidence="16">B10K-DU-001-16</strain>
        <tissue evidence="16">Muscle</tissue>
    </source>
</reference>
<dbReference type="GO" id="GO:0070475">
    <property type="term" value="P:rRNA base methylation"/>
    <property type="evidence" value="ECO:0007669"/>
    <property type="project" value="UniProtKB-ARBA"/>
</dbReference>
<feature type="domain" description="SAM-dependent MTase RsmB/NOP-type" evidence="15">
    <location>
        <begin position="126"/>
        <end position="423"/>
    </location>
</feature>